<protein>
    <submittedName>
        <fullName evidence="2">Unnamed protein product</fullName>
    </submittedName>
</protein>
<evidence type="ECO:0000256" key="1">
    <source>
        <dbReference type="SAM" id="MobiDB-lite"/>
    </source>
</evidence>
<dbReference type="AlphaFoldDB" id="A0A9W6U538"/>
<accession>A0A9W6U538</accession>
<gene>
    <name evidence="2" type="ORF">Pfra01_000494300</name>
</gene>
<feature type="compositionally biased region" description="Basic and acidic residues" evidence="1">
    <location>
        <begin position="150"/>
        <end position="162"/>
    </location>
</feature>
<organism evidence="2 3">
    <name type="scientific">Phytophthora fragariaefolia</name>
    <dbReference type="NCBI Taxonomy" id="1490495"/>
    <lineage>
        <taxon>Eukaryota</taxon>
        <taxon>Sar</taxon>
        <taxon>Stramenopiles</taxon>
        <taxon>Oomycota</taxon>
        <taxon>Peronosporomycetes</taxon>
        <taxon>Peronosporales</taxon>
        <taxon>Peronosporaceae</taxon>
        <taxon>Phytophthora</taxon>
    </lineage>
</organism>
<dbReference type="OrthoDB" id="127172at2759"/>
<keyword evidence="3" id="KW-1185">Reference proteome</keyword>
<comment type="caution">
    <text evidence="2">The sequence shown here is derived from an EMBL/GenBank/DDBJ whole genome shotgun (WGS) entry which is preliminary data.</text>
</comment>
<proteinExistence type="predicted"/>
<evidence type="ECO:0000313" key="3">
    <source>
        <dbReference type="Proteomes" id="UP001165121"/>
    </source>
</evidence>
<feature type="region of interest" description="Disordered" evidence="1">
    <location>
        <begin position="129"/>
        <end position="162"/>
    </location>
</feature>
<dbReference type="EMBL" id="BSXT01000393">
    <property type="protein sequence ID" value="GMF26349.1"/>
    <property type="molecule type" value="Genomic_DNA"/>
</dbReference>
<dbReference type="Proteomes" id="UP001165121">
    <property type="component" value="Unassembled WGS sequence"/>
</dbReference>
<sequence length="162" mass="18731">MRTEFEMLTLALPPKTDIYKERFCQPLVGRISILIHASRNKPVAVEKKTSGFEIAYPPTEPCLKRPRRKQNLNVRLSDYVVGHVQATTDVQIPTTYKQARACKFWPQWRTTTLAELESLKDHKTWKLVPRTDPRRTRSSLADGYSQSRKMNADGSKDSKRDL</sequence>
<reference evidence="2" key="1">
    <citation type="submission" date="2023-04" db="EMBL/GenBank/DDBJ databases">
        <title>Phytophthora fragariaefolia NBRC 109709.</title>
        <authorList>
            <person name="Ichikawa N."/>
            <person name="Sato H."/>
            <person name="Tonouchi N."/>
        </authorList>
    </citation>
    <scope>NUCLEOTIDE SEQUENCE</scope>
    <source>
        <strain evidence="2">NBRC 109709</strain>
    </source>
</reference>
<evidence type="ECO:0000313" key="2">
    <source>
        <dbReference type="EMBL" id="GMF26349.1"/>
    </source>
</evidence>
<name>A0A9W6U538_9STRA</name>